<evidence type="ECO:0000259" key="2">
    <source>
        <dbReference type="SMART" id="SM00062"/>
    </source>
</evidence>
<dbReference type="Gene3D" id="3.40.190.10">
    <property type="entry name" value="Periplasmic binding protein-like II"/>
    <property type="match status" value="2"/>
</dbReference>
<gene>
    <name evidence="3" type="ORF">UFOPK3401_01146</name>
</gene>
<accession>A0A6J7EBJ5</accession>
<keyword evidence="1" id="KW-0732">Signal</keyword>
<feature type="domain" description="Solute-binding protein family 3/N-terminal" evidence="2">
    <location>
        <begin position="68"/>
        <end position="293"/>
    </location>
</feature>
<dbReference type="PROSITE" id="PS51257">
    <property type="entry name" value="PROKAR_LIPOPROTEIN"/>
    <property type="match status" value="1"/>
</dbReference>
<protein>
    <submittedName>
        <fullName evidence="3">Unannotated protein</fullName>
    </submittedName>
</protein>
<sequence length="306" mass="31702">MVRLNSPGTLPMRPGLATSGSVVLVIAVALVLSGCGGSNKVASSPTQTTAPVNEKLAKSVPARFKVQPLIVASDATLAPMEFVQGKKKYIVGADIDIATALAQTLGLRLVVQNVSFADIISGVRSGAYDLGVSSATVTKARETKVDFVSYFQAGSSYYVRKGARQVSKPGDLCGQTIAVQRGTVAEALAVKQKPKCAKARPLKIERFSGQTAATQAVSKGAADVTITDTPIATWAVRNSKGKLTLSGKPFGVAPYGIAIAKGSGLTGPLNKAMNELIANGVYDNILLKWGLNAGAIEKSVINSAKK</sequence>
<evidence type="ECO:0000256" key="1">
    <source>
        <dbReference type="ARBA" id="ARBA00022729"/>
    </source>
</evidence>
<dbReference type="AlphaFoldDB" id="A0A6J7EBJ5"/>
<reference evidence="3" key="1">
    <citation type="submission" date="2020-05" db="EMBL/GenBank/DDBJ databases">
        <authorList>
            <person name="Chiriac C."/>
            <person name="Salcher M."/>
            <person name="Ghai R."/>
            <person name="Kavagutti S V."/>
        </authorList>
    </citation>
    <scope>NUCLEOTIDE SEQUENCE</scope>
</reference>
<proteinExistence type="predicted"/>
<dbReference type="PANTHER" id="PTHR35936">
    <property type="entry name" value="MEMBRANE-BOUND LYTIC MUREIN TRANSGLYCOSYLASE F"/>
    <property type="match status" value="1"/>
</dbReference>
<dbReference type="Pfam" id="PF00497">
    <property type="entry name" value="SBP_bac_3"/>
    <property type="match status" value="1"/>
</dbReference>
<dbReference type="EMBL" id="CAFBLM010000056">
    <property type="protein sequence ID" value="CAB4877123.1"/>
    <property type="molecule type" value="Genomic_DNA"/>
</dbReference>
<dbReference type="SMART" id="SM00062">
    <property type="entry name" value="PBPb"/>
    <property type="match status" value="1"/>
</dbReference>
<organism evidence="3">
    <name type="scientific">freshwater metagenome</name>
    <dbReference type="NCBI Taxonomy" id="449393"/>
    <lineage>
        <taxon>unclassified sequences</taxon>
        <taxon>metagenomes</taxon>
        <taxon>ecological metagenomes</taxon>
    </lineage>
</organism>
<dbReference type="CDD" id="cd01004">
    <property type="entry name" value="PBP2_MidA_like"/>
    <property type="match status" value="1"/>
</dbReference>
<dbReference type="SUPFAM" id="SSF53850">
    <property type="entry name" value="Periplasmic binding protein-like II"/>
    <property type="match status" value="1"/>
</dbReference>
<dbReference type="InterPro" id="IPR001638">
    <property type="entry name" value="Solute-binding_3/MltF_N"/>
</dbReference>
<name>A0A6J7EBJ5_9ZZZZ</name>
<evidence type="ECO:0000313" key="3">
    <source>
        <dbReference type="EMBL" id="CAB4877123.1"/>
    </source>
</evidence>
<dbReference type="PANTHER" id="PTHR35936:SF17">
    <property type="entry name" value="ARGININE-BINDING EXTRACELLULAR PROTEIN ARTP"/>
    <property type="match status" value="1"/>
</dbReference>